<organism evidence="1">
    <name type="scientific">Rhizophora mucronata</name>
    <name type="common">Asiatic mangrove</name>
    <dbReference type="NCBI Taxonomy" id="61149"/>
    <lineage>
        <taxon>Eukaryota</taxon>
        <taxon>Viridiplantae</taxon>
        <taxon>Streptophyta</taxon>
        <taxon>Embryophyta</taxon>
        <taxon>Tracheophyta</taxon>
        <taxon>Spermatophyta</taxon>
        <taxon>Magnoliopsida</taxon>
        <taxon>eudicotyledons</taxon>
        <taxon>Gunneridae</taxon>
        <taxon>Pentapetalae</taxon>
        <taxon>rosids</taxon>
        <taxon>fabids</taxon>
        <taxon>Malpighiales</taxon>
        <taxon>Rhizophoraceae</taxon>
        <taxon>Rhizophora</taxon>
    </lineage>
</organism>
<accession>A0A2P2QD59</accession>
<name>A0A2P2QD59_RHIMU</name>
<reference evidence="1" key="1">
    <citation type="submission" date="2018-02" db="EMBL/GenBank/DDBJ databases">
        <title>Rhizophora mucronata_Transcriptome.</title>
        <authorList>
            <person name="Meera S.P."/>
            <person name="Sreeshan A."/>
            <person name="Augustine A."/>
        </authorList>
    </citation>
    <scope>NUCLEOTIDE SEQUENCE</scope>
    <source>
        <tissue evidence="1">Leaf</tissue>
    </source>
</reference>
<proteinExistence type="predicted"/>
<dbReference type="AlphaFoldDB" id="A0A2P2QD59"/>
<evidence type="ECO:0000313" key="1">
    <source>
        <dbReference type="EMBL" id="MBX64864.1"/>
    </source>
</evidence>
<sequence>MTKMLQLQVMVIQTTTRHSLNRKINQIFMTRNKLGITIWFNFNKCGREHQTWDIEVRNDMT</sequence>
<dbReference type="EMBL" id="GGEC01084380">
    <property type="protein sequence ID" value="MBX64864.1"/>
    <property type="molecule type" value="Transcribed_RNA"/>
</dbReference>
<protein>
    <submittedName>
        <fullName evidence="1">Uncharacterized protein</fullName>
    </submittedName>
</protein>